<protein>
    <submittedName>
        <fullName evidence="5">Uncharacterized protein</fullName>
    </submittedName>
</protein>
<dbReference type="Gene3D" id="3.90.180.10">
    <property type="entry name" value="Medium-chain alcohol dehydrogenases, catalytic domain"/>
    <property type="match status" value="1"/>
</dbReference>
<evidence type="ECO:0000313" key="5">
    <source>
        <dbReference type="EMBL" id="PVI03270.1"/>
    </source>
</evidence>
<dbReference type="GO" id="GO:0046872">
    <property type="term" value="F:metal ion binding"/>
    <property type="evidence" value="ECO:0007669"/>
    <property type="project" value="UniProtKB-KW"/>
</dbReference>
<comment type="cofactor">
    <cofactor evidence="1">
        <name>Zn(2+)</name>
        <dbReference type="ChEBI" id="CHEBI:29105"/>
    </cofactor>
</comment>
<sequence>MSFQIPKYMEAIQPPADLLVKVSGGSYSHTDAMVIEVVFPASRKPPLTKDPEQSSDRACMNMEIDHIGLNAHGCFAEYLRCHSRFTAQLPDELSFISAAPLACAGRTAWIFLLKAGLTTSQWGAGVALDARYGKETVVKDLHTKTNFNGVDATICLSLHPHASGMACVVTKMHNAIVQIGQPDIVEIPYREPIFRDIRIIGSCISGFEETQSITK</sequence>
<keyword evidence="6" id="KW-1185">Reference proteome</keyword>
<dbReference type="PANTHER" id="PTHR42940:SF8">
    <property type="entry name" value="VACUOLAR PROTEIN SORTING-ASSOCIATED PROTEIN 11"/>
    <property type="match status" value="1"/>
</dbReference>
<evidence type="ECO:0000313" key="6">
    <source>
        <dbReference type="Proteomes" id="UP000244855"/>
    </source>
</evidence>
<keyword evidence="3" id="KW-0862">Zinc</keyword>
<evidence type="ECO:0000256" key="1">
    <source>
        <dbReference type="ARBA" id="ARBA00001947"/>
    </source>
</evidence>
<dbReference type="AlphaFoldDB" id="A0A2V1E281"/>
<evidence type="ECO:0000256" key="2">
    <source>
        <dbReference type="ARBA" id="ARBA00022723"/>
    </source>
</evidence>
<accession>A0A2V1E281</accession>
<keyword evidence="4" id="KW-0560">Oxidoreductase</keyword>
<reference evidence="5 6" key="1">
    <citation type="journal article" date="2018" name="Sci. Rep.">
        <title>Comparative genomics provides insights into the lifestyle and reveals functional heterogeneity of dark septate endophytic fungi.</title>
        <authorList>
            <person name="Knapp D.G."/>
            <person name="Nemeth J.B."/>
            <person name="Barry K."/>
            <person name="Hainaut M."/>
            <person name="Henrissat B."/>
            <person name="Johnson J."/>
            <person name="Kuo A."/>
            <person name="Lim J.H.P."/>
            <person name="Lipzen A."/>
            <person name="Nolan M."/>
            <person name="Ohm R.A."/>
            <person name="Tamas L."/>
            <person name="Grigoriev I.V."/>
            <person name="Spatafora J.W."/>
            <person name="Nagy L.G."/>
            <person name="Kovacs G.M."/>
        </authorList>
    </citation>
    <scope>NUCLEOTIDE SEQUENCE [LARGE SCALE GENOMIC DNA]</scope>
    <source>
        <strain evidence="5 6">DSE2036</strain>
    </source>
</reference>
<organism evidence="5 6">
    <name type="scientific">Periconia macrospinosa</name>
    <dbReference type="NCBI Taxonomy" id="97972"/>
    <lineage>
        <taxon>Eukaryota</taxon>
        <taxon>Fungi</taxon>
        <taxon>Dikarya</taxon>
        <taxon>Ascomycota</taxon>
        <taxon>Pezizomycotina</taxon>
        <taxon>Dothideomycetes</taxon>
        <taxon>Pleosporomycetidae</taxon>
        <taxon>Pleosporales</taxon>
        <taxon>Massarineae</taxon>
        <taxon>Periconiaceae</taxon>
        <taxon>Periconia</taxon>
    </lineage>
</organism>
<evidence type="ECO:0000256" key="3">
    <source>
        <dbReference type="ARBA" id="ARBA00022833"/>
    </source>
</evidence>
<dbReference type="STRING" id="97972.A0A2V1E281"/>
<dbReference type="GO" id="GO:0004022">
    <property type="term" value="F:alcohol dehydrogenase (NAD+) activity"/>
    <property type="evidence" value="ECO:0007669"/>
    <property type="project" value="TreeGrafter"/>
</dbReference>
<keyword evidence="2" id="KW-0479">Metal-binding</keyword>
<dbReference type="OrthoDB" id="256333at2759"/>
<dbReference type="GO" id="GO:0005737">
    <property type="term" value="C:cytoplasm"/>
    <property type="evidence" value="ECO:0007669"/>
    <property type="project" value="TreeGrafter"/>
</dbReference>
<dbReference type="EMBL" id="KZ805333">
    <property type="protein sequence ID" value="PVI03270.1"/>
    <property type="molecule type" value="Genomic_DNA"/>
</dbReference>
<evidence type="ECO:0000256" key="4">
    <source>
        <dbReference type="ARBA" id="ARBA00023002"/>
    </source>
</evidence>
<dbReference type="SUPFAM" id="SSF51735">
    <property type="entry name" value="NAD(P)-binding Rossmann-fold domains"/>
    <property type="match status" value="1"/>
</dbReference>
<dbReference type="SUPFAM" id="SSF50129">
    <property type="entry name" value="GroES-like"/>
    <property type="match status" value="1"/>
</dbReference>
<gene>
    <name evidence="5" type="ORF">DM02DRAFT_652720</name>
</gene>
<dbReference type="InterPro" id="IPR036291">
    <property type="entry name" value="NAD(P)-bd_dom_sf"/>
</dbReference>
<proteinExistence type="predicted"/>
<dbReference type="InterPro" id="IPR011032">
    <property type="entry name" value="GroES-like_sf"/>
</dbReference>
<dbReference type="Gene3D" id="3.40.50.720">
    <property type="entry name" value="NAD(P)-binding Rossmann-like Domain"/>
    <property type="match status" value="1"/>
</dbReference>
<name>A0A2V1E281_9PLEO</name>
<dbReference type="Proteomes" id="UP000244855">
    <property type="component" value="Unassembled WGS sequence"/>
</dbReference>
<dbReference type="PANTHER" id="PTHR42940">
    <property type="entry name" value="ALCOHOL DEHYDROGENASE 1-RELATED"/>
    <property type="match status" value="1"/>
</dbReference>